<dbReference type="InterPro" id="IPR029026">
    <property type="entry name" value="tRNA_m1G_MTases_N"/>
</dbReference>
<dbReference type="HAMAP" id="MF_00658">
    <property type="entry name" value="23SrRNA_methyltr_H"/>
    <property type="match status" value="1"/>
</dbReference>
<gene>
    <name evidence="5" type="ORF">MNB_SM-7-1389</name>
</gene>
<dbReference type="CDD" id="cd18081">
    <property type="entry name" value="RlmH-like"/>
    <property type="match status" value="1"/>
</dbReference>
<keyword evidence="3" id="KW-0949">S-adenosyl-L-methionine</keyword>
<dbReference type="SUPFAM" id="SSF75217">
    <property type="entry name" value="alpha/beta knot"/>
    <property type="match status" value="1"/>
</dbReference>
<accession>A0A1W1B905</accession>
<evidence type="ECO:0000256" key="1">
    <source>
        <dbReference type="ARBA" id="ARBA00022603"/>
    </source>
</evidence>
<protein>
    <submittedName>
        <fullName evidence="5">LSU m3Psi1915 methyltransferase RlmH</fullName>
    </submittedName>
</protein>
<evidence type="ECO:0000256" key="3">
    <source>
        <dbReference type="ARBA" id="ARBA00022691"/>
    </source>
</evidence>
<comment type="similarity">
    <text evidence="4">Belongs to the RNA methyltransferase RlmH family.</text>
</comment>
<evidence type="ECO:0000256" key="2">
    <source>
        <dbReference type="ARBA" id="ARBA00022679"/>
    </source>
</evidence>
<organism evidence="5">
    <name type="scientific">hydrothermal vent metagenome</name>
    <dbReference type="NCBI Taxonomy" id="652676"/>
    <lineage>
        <taxon>unclassified sequences</taxon>
        <taxon>metagenomes</taxon>
        <taxon>ecological metagenomes</taxon>
    </lineage>
</organism>
<name>A0A1W1B905_9ZZZZ</name>
<dbReference type="GO" id="GO:0008168">
    <property type="term" value="F:methyltransferase activity"/>
    <property type="evidence" value="ECO:0007669"/>
    <property type="project" value="UniProtKB-KW"/>
</dbReference>
<dbReference type="AlphaFoldDB" id="A0A1W1B905"/>
<dbReference type="InterPro" id="IPR003742">
    <property type="entry name" value="RlmH-like"/>
</dbReference>
<proteinExistence type="inferred from homology"/>
<dbReference type="PIRSF" id="PIRSF004505">
    <property type="entry name" value="MT_bac"/>
    <property type="match status" value="1"/>
</dbReference>
<evidence type="ECO:0000256" key="4">
    <source>
        <dbReference type="ARBA" id="ARBA00038303"/>
    </source>
</evidence>
<dbReference type="Pfam" id="PF02590">
    <property type="entry name" value="SPOUT_MTase"/>
    <property type="match status" value="1"/>
</dbReference>
<reference evidence="5" key="1">
    <citation type="submission" date="2016-10" db="EMBL/GenBank/DDBJ databases">
        <authorList>
            <person name="de Groot N.N."/>
        </authorList>
    </citation>
    <scope>NUCLEOTIDE SEQUENCE</scope>
</reference>
<evidence type="ECO:0000313" key="5">
    <source>
        <dbReference type="EMBL" id="SFV49967.1"/>
    </source>
</evidence>
<keyword evidence="1 5" id="KW-0489">Methyltransferase</keyword>
<dbReference type="GO" id="GO:0032259">
    <property type="term" value="P:methylation"/>
    <property type="evidence" value="ECO:0007669"/>
    <property type="project" value="UniProtKB-KW"/>
</dbReference>
<dbReference type="Gene3D" id="3.40.1280.10">
    <property type="match status" value="1"/>
</dbReference>
<sequence>MNIEIVSIAKKEKTIYDPLYKDLTKMISRFANVTDREIFTKDITKAHTISPEASQKAYTKALEAYIGKDFCITLHPDGKVVDSFEFSKLLNDKMSVKFFIGGAYGFEDKFLQKSNAVISLGKITMSHKIAKAVLLEQIYRGFSILSNHPYHK</sequence>
<dbReference type="PANTHER" id="PTHR33603">
    <property type="entry name" value="METHYLTRANSFERASE"/>
    <property type="match status" value="1"/>
</dbReference>
<dbReference type="EMBL" id="FPHB01000007">
    <property type="protein sequence ID" value="SFV49967.1"/>
    <property type="molecule type" value="Genomic_DNA"/>
</dbReference>
<keyword evidence="2 5" id="KW-0808">Transferase</keyword>
<dbReference type="PANTHER" id="PTHR33603:SF1">
    <property type="entry name" value="RIBOSOMAL RNA LARGE SUBUNIT METHYLTRANSFERASE H"/>
    <property type="match status" value="1"/>
</dbReference>
<dbReference type="GO" id="GO:0006364">
    <property type="term" value="P:rRNA processing"/>
    <property type="evidence" value="ECO:0007669"/>
    <property type="project" value="InterPro"/>
</dbReference>
<dbReference type="InterPro" id="IPR029028">
    <property type="entry name" value="Alpha/beta_knot_MTases"/>
</dbReference>